<comment type="caution">
    <text evidence="1">The sequence shown here is derived from an EMBL/GenBank/DDBJ whole genome shotgun (WGS) entry which is preliminary data.</text>
</comment>
<protein>
    <submittedName>
        <fullName evidence="1">Uncharacterized protein</fullName>
    </submittedName>
</protein>
<evidence type="ECO:0000313" key="2">
    <source>
        <dbReference type="Proteomes" id="UP001052739"/>
    </source>
</evidence>
<sequence>MTQKEPRIDVVVDRDPDGPNNVTVYVAGELYSGAHVHHIDPGAGGADDEWFATVTAHADDVPVRVRQSIDETASDYR</sequence>
<keyword evidence="2" id="KW-1185">Reference proteome</keyword>
<evidence type="ECO:0000313" key="1">
    <source>
        <dbReference type="EMBL" id="GHI25225.1"/>
    </source>
</evidence>
<dbReference type="Proteomes" id="UP001052739">
    <property type="component" value="Unassembled WGS sequence"/>
</dbReference>
<accession>A0ABQ3PJM1</accession>
<name>A0ABQ3PJM1_9ACTN</name>
<organism evidence="1 2">
    <name type="scientific">Streptomyces hydrogenans</name>
    <dbReference type="NCBI Taxonomy" id="1873719"/>
    <lineage>
        <taxon>Bacteria</taxon>
        <taxon>Bacillati</taxon>
        <taxon>Actinomycetota</taxon>
        <taxon>Actinomycetes</taxon>
        <taxon>Kitasatosporales</taxon>
        <taxon>Streptomycetaceae</taxon>
        <taxon>Streptomyces</taxon>
    </lineage>
</organism>
<reference evidence="1" key="1">
    <citation type="submission" date="2024-05" db="EMBL/GenBank/DDBJ databases">
        <title>Whole genome shotgun sequence of Streptomyces hydrogenans NBRC 13475.</title>
        <authorList>
            <person name="Komaki H."/>
            <person name="Tamura T."/>
        </authorList>
    </citation>
    <scope>NUCLEOTIDE SEQUENCE</scope>
    <source>
        <strain evidence="1">NBRC 13475</strain>
    </source>
</reference>
<dbReference type="RefSeq" id="WP_190222754.1">
    <property type="nucleotide sequence ID" value="NZ_BNBS01000020.1"/>
</dbReference>
<dbReference type="EMBL" id="BNDW01000068">
    <property type="protein sequence ID" value="GHI25225.1"/>
    <property type="molecule type" value="Genomic_DNA"/>
</dbReference>
<proteinExistence type="predicted"/>
<gene>
    <name evidence="1" type="ORF">Shyd_65960</name>
</gene>